<keyword evidence="2" id="KW-1185">Reference proteome</keyword>
<comment type="caution">
    <text evidence="1">The sequence shown here is derived from an EMBL/GenBank/DDBJ whole genome shotgun (WGS) entry which is preliminary data.</text>
</comment>
<accession>A0ACC2IGM1</accession>
<name>A0ACC2IGM1_9PEZI</name>
<gene>
    <name evidence="1" type="ORF">ONZ43_g4937</name>
</gene>
<reference evidence="1" key="1">
    <citation type="submission" date="2022-11" db="EMBL/GenBank/DDBJ databases">
        <title>Genome Sequence of Nemania bipapillata.</title>
        <authorList>
            <person name="Buettner E."/>
        </authorList>
    </citation>
    <scope>NUCLEOTIDE SEQUENCE</scope>
    <source>
        <strain evidence="1">CP14</strain>
    </source>
</reference>
<evidence type="ECO:0000313" key="1">
    <source>
        <dbReference type="EMBL" id="KAJ8114293.1"/>
    </source>
</evidence>
<evidence type="ECO:0000313" key="2">
    <source>
        <dbReference type="Proteomes" id="UP001153334"/>
    </source>
</evidence>
<dbReference type="Proteomes" id="UP001153334">
    <property type="component" value="Unassembled WGS sequence"/>
</dbReference>
<sequence length="587" mass="63912">MSRDDGPALAVLPRDTSASQDKYIRFADILISNGANVNCYGGRLHSPLQAAACQGVKELVSLYIHHGAVVDAIGGSFQTALNAAIQFNRQDIAKMLLEAGASPTLELDGGLTTLCRAVAKSADYVVEVLISTRPELISQQTIQDALRVAAQNDKLDTFKVLLAKAASVEEVLSAPRILFDAIGAKGNSVLDYLLDKGKNLINLVEKNDLYGTTPLAYAAAGGHDCVDELLEAGADPNITDDRGNTPVTLAVKANGEYSVDNLLFKRRKADQVARLDIVDFAGRGALYWACYFGYDRLFYIIMECLKKRNAKAADYSSAVHAASAKNMANILERLFAMGADPTQLDRNNWTPLDTATEYNATEILPLLLKFKGQDPQPQTLELKRPTSWNTMDVHKQVEVSDQGLRMKLKGPVDAAMGRSDFCMPTNIPLYYFEVTIEKLVPRDGNTKPLELGVGFCEEHAALDRMVGLYYRSWGYHSDDGALYSKNGQRQSNPSYVVGYAEGDTIGCGIDFSDRTAFFTKNGVFLGVGKAFDNIRGKLYPAVSFGRNLAMDSCILANFGGNPAMKFKYSPPVGLSDGTELDLDPNLA</sequence>
<protein>
    <submittedName>
        <fullName evidence="1">Uncharacterized protein</fullName>
    </submittedName>
</protein>
<dbReference type="EMBL" id="JAPESX010001426">
    <property type="protein sequence ID" value="KAJ8114293.1"/>
    <property type="molecule type" value="Genomic_DNA"/>
</dbReference>
<organism evidence="1 2">
    <name type="scientific">Nemania bipapillata</name>
    <dbReference type="NCBI Taxonomy" id="110536"/>
    <lineage>
        <taxon>Eukaryota</taxon>
        <taxon>Fungi</taxon>
        <taxon>Dikarya</taxon>
        <taxon>Ascomycota</taxon>
        <taxon>Pezizomycotina</taxon>
        <taxon>Sordariomycetes</taxon>
        <taxon>Xylariomycetidae</taxon>
        <taxon>Xylariales</taxon>
        <taxon>Xylariaceae</taxon>
        <taxon>Nemania</taxon>
    </lineage>
</organism>
<proteinExistence type="predicted"/>